<dbReference type="VEuPathDB" id="FungiDB:I7I51_00671"/>
<dbReference type="AlphaFoldDB" id="A0A8A1MGC3"/>
<reference evidence="1" key="1">
    <citation type="submission" date="2021-01" db="EMBL/GenBank/DDBJ databases">
        <title>Chromosome-level genome assembly of a human fungal pathogen reveals clustering of transcriptionally co-regulated genes.</title>
        <authorList>
            <person name="Voorhies M."/>
            <person name="Cohen S."/>
            <person name="Shea T.P."/>
            <person name="Petrus S."/>
            <person name="Munoz J.F."/>
            <person name="Poplawski S."/>
            <person name="Goldman W.E."/>
            <person name="Michael T."/>
            <person name="Cuomo C.A."/>
            <person name="Sil A."/>
            <person name="Beyhan S."/>
        </authorList>
    </citation>
    <scope>NUCLEOTIDE SEQUENCE</scope>
    <source>
        <strain evidence="1">WU24</strain>
    </source>
</reference>
<accession>A0A8A1MGC3</accession>
<evidence type="ECO:0000313" key="1">
    <source>
        <dbReference type="EMBL" id="QSS63612.1"/>
    </source>
</evidence>
<dbReference type="Proteomes" id="UP000663671">
    <property type="component" value="Chromosome 1"/>
</dbReference>
<name>A0A8A1MGC3_AJECA</name>
<proteinExistence type="predicted"/>
<dbReference type="EMBL" id="CP069114">
    <property type="protein sequence ID" value="QSS63612.1"/>
    <property type="molecule type" value="Genomic_DNA"/>
</dbReference>
<sequence length="46" mass="5309">MDGADIGDGTVILRIPDRLADDLRCGRHHQIHPDQRRCRHPAHHFC</sequence>
<protein>
    <submittedName>
        <fullName evidence="1">Uncharacterized protein</fullName>
    </submittedName>
</protein>
<gene>
    <name evidence="1" type="ORF">I7I51_00671</name>
</gene>
<evidence type="ECO:0000313" key="2">
    <source>
        <dbReference type="Proteomes" id="UP000663671"/>
    </source>
</evidence>
<organism evidence="1 2">
    <name type="scientific">Ajellomyces capsulatus</name>
    <name type="common">Darling's disease fungus</name>
    <name type="synonym">Histoplasma capsulatum</name>
    <dbReference type="NCBI Taxonomy" id="5037"/>
    <lineage>
        <taxon>Eukaryota</taxon>
        <taxon>Fungi</taxon>
        <taxon>Dikarya</taxon>
        <taxon>Ascomycota</taxon>
        <taxon>Pezizomycotina</taxon>
        <taxon>Eurotiomycetes</taxon>
        <taxon>Eurotiomycetidae</taxon>
        <taxon>Onygenales</taxon>
        <taxon>Ajellomycetaceae</taxon>
        <taxon>Histoplasma</taxon>
    </lineage>
</organism>